<evidence type="ECO:0000256" key="2">
    <source>
        <dbReference type="SAM" id="SignalP"/>
    </source>
</evidence>
<dbReference type="AlphaFoldDB" id="A0ABC8VMD6"/>
<keyword evidence="4" id="KW-1185">Reference proteome</keyword>
<gene>
    <name evidence="3" type="ORF">URODEC1_LOCUS4292</name>
</gene>
<evidence type="ECO:0000313" key="3">
    <source>
        <dbReference type="EMBL" id="CAL4892474.1"/>
    </source>
</evidence>
<reference evidence="3 4" key="2">
    <citation type="submission" date="2024-10" db="EMBL/GenBank/DDBJ databases">
        <authorList>
            <person name="Ryan C."/>
        </authorList>
    </citation>
    <scope>NUCLEOTIDE SEQUENCE [LARGE SCALE GENOMIC DNA]</scope>
</reference>
<feature type="signal peptide" evidence="2">
    <location>
        <begin position="1"/>
        <end position="26"/>
    </location>
</feature>
<accession>A0ABC8VMD6</accession>
<keyword evidence="2" id="KW-0732">Signal</keyword>
<dbReference type="Proteomes" id="UP001497457">
    <property type="component" value="Chromosome 10rd"/>
</dbReference>
<protein>
    <submittedName>
        <fullName evidence="3">Uncharacterized protein</fullName>
    </submittedName>
</protein>
<proteinExistence type="predicted"/>
<evidence type="ECO:0000313" key="4">
    <source>
        <dbReference type="Proteomes" id="UP001497457"/>
    </source>
</evidence>
<name>A0ABC8VMD6_9POAL</name>
<feature type="chain" id="PRO_5044823235" evidence="2">
    <location>
        <begin position="27"/>
        <end position="187"/>
    </location>
</feature>
<reference evidence="4" key="1">
    <citation type="submission" date="2024-06" db="EMBL/GenBank/DDBJ databases">
        <authorList>
            <person name="Ryan C."/>
        </authorList>
    </citation>
    <scope>NUCLEOTIDE SEQUENCE [LARGE SCALE GENOMIC DNA]</scope>
</reference>
<evidence type="ECO:0000256" key="1">
    <source>
        <dbReference type="SAM" id="MobiDB-lite"/>
    </source>
</evidence>
<dbReference type="EMBL" id="OZ075120">
    <property type="protein sequence ID" value="CAL4892474.1"/>
    <property type="molecule type" value="Genomic_DNA"/>
</dbReference>
<sequence length="187" mass="19502">MATVAALNGTILVAAVLLVLLQSSVGRHPGPGHRCPDDDYTGQQPAAAGAHRCPDDTEQALAPAPTPTPTPAPAPAVDCPLYCSMQCRPLCDANRNAGYELCQANLAANGTVCYDVCTTNSCPDKCVDSGCSFSNCTCDNSYARSCCSACGQGLLPTYSSCLNHYDRAVGYCMIDCQNECSKNCTQG</sequence>
<organism evidence="3 4">
    <name type="scientific">Urochloa decumbens</name>
    <dbReference type="NCBI Taxonomy" id="240449"/>
    <lineage>
        <taxon>Eukaryota</taxon>
        <taxon>Viridiplantae</taxon>
        <taxon>Streptophyta</taxon>
        <taxon>Embryophyta</taxon>
        <taxon>Tracheophyta</taxon>
        <taxon>Spermatophyta</taxon>
        <taxon>Magnoliopsida</taxon>
        <taxon>Liliopsida</taxon>
        <taxon>Poales</taxon>
        <taxon>Poaceae</taxon>
        <taxon>PACMAD clade</taxon>
        <taxon>Panicoideae</taxon>
        <taxon>Panicodae</taxon>
        <taxon>Paniceae</taxon>
        <taxon>Melinidinae</taxon>
        <taxon>Urochloa</taxon>
    </lineage>
</organism>
<feature type="region of interest" description="Disordered" evidence="1">
    <location>
        <begin position="31"/>
        <end position="51"/>
    </location>
</feature>